<proteinExistence type="predicted"/>
<sequence>MANKKQPVDYEALLSTIDAAFPMVQILDKDGKVVNEDIMPDLSDDQLVDLMEKMVWSRILHERSMALARQGRLGFYAPTAGQEASQIASQYAFTKEDWLFPGYRDIPQLILHGLPVSKAFLWSRGHVEGNNYPEDLHAMPPQIIIGAQIIQAMGSGVGQKLNGADAVTFTYTGDGGSSQGDTYEGLNYAARYKAPVVFYIQNNGYAISTPREKQTGAKTLAQKAVAVGIPGIQVDGMDPLAVYAVSKQAREWALAGNGPVLIETITSRFGPHSTSGDDPTRYRTQESFDYWEQRDPLIRFRNFLTEKGLWSEEKENELIEKTKEEIKAAAKEADQAPKQKVSDFLKNMFEEPTQVIKEQIATFEAKENK</sequence>
<keyword evidence="7 10" id="KW-0670">Pyruvate</keyword>
<evidence type="ECO:0000256" key="6">
    <source>
        <dbReference type="ARBA" id="ARBA00023052"/>
    </source>
</evidence>
<evidence type="ECO:0000256" key="7">
    <source>
        <dbReference type="ARBA" id="ARBA00023317"/>
    </source>
</evidence>
<evidence type="ECO:0000313" key="14">
    <source>
        <dbReference type="Proteomes" id="UP000198668"/>
    </source>
</evidence>
<dbReference type="AlphaFoldDB" id="A0A1I3BEB9"/>
<evidence type="ECO:0000313" key="13">
    <source>
        <dbReference type="EMBL" id="SFH60657.1"/>
    </source>
</evidence>
<dbReference type="GO" id="GO:0009083">
    <property type="term" value="P:branched-chain amino acid catabolic process"/>
    <property type="evidence" value="ECO:0007669"/>
    <property type="project" value="TreeGrafter"/>
</dbReference>
<comment type="catalytic activity">
    <reaction evidence="9 10">
        <text>N(6)-[(R)-lipoyl]-L-lysyl-[protein] + pyruvate + H(+) = N(6)-[(R)-S(8)-acetyldihydrolipoyl]-L-lysyl-[protein] + CO2</text>
        <dbReference type="Rhea" id="RHEA:19189"/>
        <dbReference type="Rhea" id="RHEA-COMP:10474"/>
        <dbReference type="Rhea" id="RHEA-COMP:10478"/>
        <dbReference type="ChEBI" id="CHEBI:15361"/>
        <dbReference type="ChEBI" id="CHEBI:15378"/>
        <dbReference type="ChEBI" id="CHEBI:16526"/>
        <dbReference type="ChEBI" id="CHEBI:83099"/>
        <dbReference type="ChEBI" id="CHEBI:83111"/>
        <dbReference type="EC" id="1.2.4.1"/>
    </reaction>
</comment>
<keyword evidence="14" id="KW-1185">Reference proteome</keyword>
<dbReference type="InterPro" id="IPR050771">
    <property type="entry name" value="Alpha-ketoacid_DH_E1_comp"/>
</dbReference>
<dbReference type="NCBIfam" id="TIGR03181">
    <property type="entry name" value="PDH_E1_alph_x"/>
    <property type="match status" value="1"/>
</dbReference>
<dbReference type="EMBL" id="FOQE01000006">
    <property type="protein sequence ID" value="SFH60657.1"/>
    <property type="molecule type" value="Genomic_DNA"/>
</dbReference>
<evidence type="ECO:0000256" key="9">
    <source>
        <dbReference type="ARBA" id="ARBA00051231"/>
    </source>
</evidence>
<keyword evidence="11" id="KW-0175">Coiled coil</keyword>
<comment type="subunit">
    <text evidence="2 10">Heterodimer of an alpha and a beta chain.</text>
</comment>
<dbReference type="Gene3D" id="3.40.50.970">
    <property type="match status" value="1"/>
</dbReference>
<dbReference type="OrthoDB" id="9766715at2"/>
<dbReference type="PANTHER" id="PTHR43380">
    <property type="entry name" value="2-OXOISOVALERATE DEHYDROGENASE SUBUNIT ALPHA, MITOCHONDRIAL"/>
    <property type="match status" value="1"/>
</dbReference>
<evidence type="ECO:0000256" key="4">
    <source>
        <dbReference type="ARBA" id="ARBA00014159"/>
    </source>
</evidence>
<reference evidence="13 14" key="1">
    <citation type="submission" date="2016-10" db="EMBL/GenBank/DDBJ databases">
        <authorList>
            <person name="de Groot N.N."/>
        </authorList>
    </citation>
    <scope>NUCLEOTIDE SEQUENCE [LARGE SCALE GENOMIC DNA]</scope>
    <source>
        <strain evidence="13 14">DSM 27630</strain>
    </source>
</reference>
<protein>
    <recommendedName>
        <fullName evidence="4 10">Pyruvate dehydrogenase E1 component subunit alpha</fullName>
        <ecNumber evidence="3 10">1.2.4.1</ecNumber>
    </recommendedName>
</protein>
<dbReference type="Proteomes" id="UP000198668">
    <property type="component" value="Unassembled WGS sequence"/>
</dbReference>
<dbReference type="CDD" id="cd02000">
    <property type="entry name" value="TPP_E1_PDC_ADC_BCADC"/>
    <property type="match status" value="1"/>
</dbReference>
<evidence type="ECO:0000256" key="5">
    <source>
        <dbReference type="ARBA" id="ARBA00023002"/>
    </source>
</evidence>
<comment type="cofactor">
    <cofactor evidence="1 10">
        <name>thiamine diphosphate</name>
        <dbReference type="ChEBI" id="CHEBI:58937"/>
    </cofactor>
</comment>
<keyword evidence="5 10" id="KW-0560">Oxidoreductase</keyword>
<evidence type="ECO:0000256" key="3">
    <source>
        <dbReference type="ARBA" id="ARBA00012281"/>
    </source>
</evidence>
<accession>A0A1I3BEB9</accession>
<gene>
    <name evidence="13" type="ORF">SAMN04489868_10620</name>
</gene>
<name>A0A1I3BEB9_9LACT</name>
<dbReference type="EC" id="1.2.4.1" evidence="3 10"/>
<dbReference type="RefSeq" id="WP_047390135.1">
    <property type="nucleotide sequence ID" value="NZ_FOQE01000006.1"/>
</dbReference>
<keyword evidence="6 10" id="KW-0786">Thiamine pyrophosphate</keyword>
<dbReference type="GO" id="GO:0004739">
    <property type="term" value="F:pyruvate dehydrogenase (acetyl-transferring) activity"/>
    <property type="evidence" value="ECO:0007669"/>
    <property type="project" value="UniProtKB-UniRule"/>
</dbReference>
<evidence type="ECO:0000256" key="1">
    <source>
        <dbReference type="ARBA" id="ARBA00001964"/>
    </source>
</evidence>
<dbReference type="PANTHER" id="PTHR43380:SF1">
    <property type="entry name" value="2-OXOISOVALERATE DEHYDROGENASE SUBUNIT ALPHA, MITOCHONDRIAL"/>
    <property type="match status" value="1"/>
</dbReference>
<organism evidence="13 14">
    <name type="scientific">Pisciglobus halotolerans</name>
    <dbReference type="NCBI Taxonomy" id="745365"/>
    <lineage>
        <taxon>Bacteria</taxon>
        <taxon>Bacillati</taxon>
        <taxon>Bacillota</taxon>
        <taxon>Bacilli</taxon>
        <taxon>Lactobacillales</taxon>
        <taxon>Carnobacteriaceae</taxon>
    </lineage>
</organism>
<dbReference type="SUPFAM" id="SSF52518">
    <property type="entry name" value="Thiamin diphosphate-binding fold (THDP-binding)"/>
    <property type="match status" value="1"/>
</dbReference>
<evidence type="ECO:0000256" key="10">
    <source>
        <dbReference type="RuleBase" id="RU366007"/>
    </source>
</evidence>
<comment type="function">
    <text evidence="8 10">The pyruvate dehydrogenase complex catalyzes the overall conversion of pyruvate to acetyl-CoA and CO(2). It contains multiple copies of three enzymatic components: pyruvate dehydrogenase (E1), dihydrolipoamide acetyltransferase (E2) and lipoamide dehydrogenase (E3).</text>
</comment>
<evidence type="ECO:0000256" key="2">
    <source>
        <dbReference type="ARBA" id="ARBA00011870"/>
    </source>
</evidence>
<feature type="coiled-coil region" evidence="11">
    <location>
        <begin position="312"/>
        <end position="339"/>
    </location>
</feature>
<evidence type="ECO:0000259" key="12">
    <source>
        <dbReference type="Pfam" id="PF00676"/>
    </source>
</evidence>
<feature type="domain" description="Dehydrogenase E1 component" evidence="12">
    <location>
        <begin position="52"/>
        <end position="341"/>
    </location>
</feature>
<dbReference type="InterPro" id="IPR017596">
    <property type="entry name" value="PdhA/BkdA"/>
</dbReference>
<dbReference type="Pfam" id="PF00676">
    <property type="entry name" value="E1_dh"/>
    <property type="match status" value="1"/>
</dbReference>
<evidence type="ECO:0000256" key="11">
    <source>
        <dbReference type="SAM" id="Coils"/>
    </source>
</evidence>
<dbReference type="InterPro" id="IPR001017">
    <property type="entry name" value="DH_E1"/>
</dbReference>
<dbReference type="InterPro" id="IPR029061">
    <property type="entry name" value="THDP-binding"/>
</dbReference>
<evidence type="ECO:0000256" key="8">
    <source>
        <dbReference type="ARBA" id="ARBA00025211"/>
    </source>
</evidence>